<protein>
    <submittedName>
        <fullName evidence="4">ABC transporter ATP-binding protein</fullName>
    </submittedName>
</protein>
<evidence type="ECO:0000256" key="1">
    <source>
        <dbReference type="ARBA" id="ARBA00022741"/>
    </source>
</evidence>
<dbReference type="EMBL" id="CP054139">
    <property type="protein sequence ID" value="QKJ32662.1"/>
    <property type="molecule type" value="Genomic_DNA"/>
</dbReference>
<keyword evidence="2 4" id="KW-0067">ATP-binding</keyword>
<dbReference type="KEGG" id="mmab:HQ865_23825"/>
<proteinExistence type="predicted"/>
<evidence type="ECO:0000313" key="4">
    <source>
        <dbReference type="EMBL" id="QKJ32662.1"/>
    </source>
</evidence>
<evidence type="ECO:0000313" key="5">
    <source>
        <dbReference type="Proteomes" id="UP000505355"/>
    </source>
</evidence>
<dbReference type="InterPro" id="IPR003439">
    <property type="entry name" value="ABC_transporter-like_ATP-bd"/>
</dbReference>
<accession>A0A7D4UM70</accession>
<dbReference type="SUPFAM" id="SSF52540">
    <property type="entry name" value="P-loop containing nucleoside triphosphate hydrolases"/>
    <property type="match status" value="1"/>
</dbReference>
<dbReference type="Pfam" id="PF00005">
    <property type="entry name" value="ABC_tran"/>
    <property type="match status" value="1"/>
</dbReference>
<evidence type="ECO:0000259" key="3">
    <source>
        <dbReference type="PROSITE" id="PS50893"/>
    </source>
</evidence>
<dbReference type="RefSeq" id="WP_173417311.1">
    <property type="nucleotide sequence ID" value="NZ_CP054139.1"/>
</dbReference>
<dbReference type="GO" id="GO:0005524">
    <property type="term" value="F:ATP binding"/>
    <property type="evidence" value="ECO:0007669"/>
    <property type="project" value="UniProtKB-KW"/>
</dbReference>
<dbReference type="PANTHER" id="PTHR43038">
    <property type="entry name" value="ATP-BINDING CASSETTE, SUB-FAMILY H, MEMBER 1"/>
    <property type="match status" value="1"/>
</dbReference>
<dbReference type="InterPro" id="IPR003593">
    <property type="entry name" value="AAA+_ATPase"/>
</dbReference>
<dbReference type="GO" id="GO:0016887">
    <property type="term" value="F:ATP hydrolysis activity"/>
    <property type="evidence" value="ECO:0007669"/>
    <property type="project" value="InterPro"/>
</dbReference>
<dbReference type="InterPro" id="IPR027417">
    <property type="entry name" value="P-loop_NTPase"/>
</dbReference>
<dbReference type="Proteomes" id="UP000505355">
    <property type="component" value="Chromosome"/>
</dbReference>
<feature type="domain" description="ABC transporter" evidence="3">
    <location>
        <begin position="9"/>
        <end position="241"/>
    </location>
</feature>
<dbReference type="PROSITE" id="PS00211">
    <property type="entry name" value="ABC_TRANSPORTER_1"/>
    <property type="match status" value="1"/>
</dbReference>
<dbReference type="SMART" id="SM00382">
    <property type="entry name" value="AAA"/>
    <property type="match status" value="1"/>
</dbReference>
<dbReference type="AlphaFoldDB" id="A0A7D4UM70"/>
<organism evidence="4 5">
    <name type="scientific">Mucilaginibacter mali</name>
    <dbReference type="NCBI Taxonomy" id="2740462"/>
    <lineage>
        <taxon>Bacteria</taxon>
        <taxon>Pseudomonadati</taxon>
        <taxon>Bacteroidota</taxon>
        <taxon>Sphingobacteriia</taxon>
        <taxon>Sphingobacteriales</taxon>
        <taxon>Sphingobacteriaceae</taxon>
        <taxon>Mucilaginibacter</taxon>
    </lineage>
</organism>
<dbReference type="PROSITE" id="PS50893">
    <property type="entry name" value="ABC_TRANSPORTER_2"/>
    <property type="match status" value="1"/>
</dbReference>
<dbReference type="Gene3D" id="3.40.50.300">
    <property type="entry name" value="P-loop containing nucleotide triphosphate hydrolases"/>
    <property type="match status" value="1"/>
</dbReference>
<keyword evidence="1" id="KW-0547">Nucleotide-binding</keyword>
<dbReference type="PANTHER" id="PTHR43038:SF3">
    <property type="entry name" value="ABC TRANSPORTER G FAMILY MEMBER 20 ISOFORM X1"/>
    <property type="match status" value="1"/>
</dbReference>
<keyword evidence="5" id="KW-1185">Reference proteome</keyword>
<reference evidence="4 5" key="1">
    <citation type="submission" date="2020-05" db="EMBL/GenBank/DDBJ databases">
        <title>Mucilaginibacter mali sp. nov.</title>
        <authorList>
            <person name="Kim H.S."/>
            <person name="Lee K.C."/>
            <person name="Suh M.K."/>
            <person name="Kim J.-S."/>
            <person name="Han K.-I."/>
            <person name="Eom M.K."/>
            <person name="Shin Y.K."/>
            <person name="Lee J.-S."/>
        </authorList>
    </citation>
    <scope>NUCLEOTIDE SEQUENCE [LARGE SCALE GENOMIC DNA]</scope>
    <source>
        <strain evidence="4 5">G2-14</strain>
    </source>
</reference>
<name>A0A7D4UM70_9SPHI</name>
<sequence>MVNVTYPAVDIQNLSFQYPGNGEPSFTHLNLKIAKGDRFGLFGPNGAGKTTLMNLMTGLLKPSEGSIALAGVKVGRHKYRVNRLFGFIPQDFSFYQELSPAENLEFFGAWYGLSRNKIKQKTDELLNIMGLEDVRDKQVQQFSGGMKRRVNLAIGVIHNPGILFLDEPTVGVDVQTRHAIINYLIELNKSGTTLIYTSHQLSEAEDLCNQVALMDNGQVMAQGSLDDLLEEHKHHDLEELFLNLTGKHFRDDV</sequence>
<evidence type="ECO:0000256" key="2">
    <source>
        <dbReference type="ARBA" id="ARBA00022840"/>
    </source>
</evidence>
<dbReference type="InterPro" id="IPR017871">
    <property type="entry name" value="ABC_transporter-like_CS"/>
</dbReference>
<gene>
    <name evidence="4" type="ORF">HQ865_23825</name>
</gene>